<name>A0A367RP53_9NOSO</name>
<reference evidence="1" key="1">
    <citation type="submission" date="2016-04" db="EMBL/GenBank/DDBJ databases">
        <authorList>
            <person name="Tabuchi Yagui T.R."/>
        </authorList>
    </citation>
    <scope>NUCLEOTIDE SEQUENCE [LARGE SCALE GENOMIC DNA]</scope>
    <source>
        <strain evidence="1">NIES-26</strain>
    </source>
</reference>
<dbReference type="Pfam" id="PF05635">
    <property type="entry name" value="23S_rRNA_IVP"/>
    <property type="match status" value="1"/>
</dbReference>
<dbReference type="Gene3D" id="1.20.1440.60">
    <property type="entry name" value="23S rRNA-intervening sequence"/>
    <property type="match status" value="1"/>
</dbReference>
<accession>A0A367RP53</accession>
<keyword evidence="2" id="KW-1185">Reference proteome</keyword>
<dbReference type="Proteomes" id="UP000252107">
    <property type="component" value="Unassembled WGS sequence"/>
</dbReference>
<gene>
    <name evidence="1" type="ORF">A6770_13385</name>
</gene>
<proteinExistence type="predicted"/>
<dbReference type="InterPro" id="IPR036583">
    <property type="entry name" value="23S_rRNA_IVS_sf"/>
</dbReference>
<dbReference type="EMBL" id="LXQD01000098">
    <property type="protein sequence ID" value="RCJ38338.1"/>
    <property type="molecule type" value="Genomic_DNA"/>
</dbReference>
<protein>
    <recommendedName>
        <fullName evidence="3">Four helix bundle protein</fullName>
    </recommendedName>
</protein>
<evidence type="ECO:0008006" key="3">
    <source>
        <dbReference type="Google" id="ProtNLM"/>
    </source>
</evidence>
<dbReference type="SUPFAM" id="SSF158446">
    <property type="entry name" value="IVS-encoded protein-like"/>
    <property type="match status" value="1"/>
</dbReference>
<dbReference type="AlphaFoldDB" id="A0A367RP53"/>
<evidence type="ECO:0000313" key="1">
    <source>
        <dbReference type="EMBL" id="RCJ38338.1"/>
    </source>
</evidence>
<organism evidence="1 2">
    <name type="scientific">Nostoc minutum NIES-26</name>
    <dbReference type="NCBI Taxonomy" id="1844469"/>
    <lineage>
        <taxon>Bacteria</taxon>
        <taxon>Bacillati</taxon>
        <taxon>Cyanobacteriota</taxon>
        <taxon>Cyanophyceae</taxon>
        <taxon>Nostocales</taxon>
        <taxon>Nostocaceae</taxon>
        <taxon>Nostoc</taxon>
    </lineage>
</organism>
<comment type="caution">
    <text evidence="1">The sequence shown here is derived from an EMBL/GenBank/DDBJ whole genome shotgun (WGS) entry which is preliminary data.</text>
</comment>
<evidence type="ECO:0000313" key="2">
    <source>
        <dbReference type="Proteomes" id="UP000252107"/>
    </source>
</evidence>
<dbReference type="NCBIfam" id="TIGR02436">
    <property type="entry name" value="four helix bundle protein"/>
    <property type="match status" value="1"/>
</dbReference>
<dbReference type="InterPro" id="IPR012657">
    <property type="entry name" value="23S_rRNA-intervening_sequence"/>
</dbReference>
<sequence>MRTVVFCQDTEIASLRRNDASELLETSGFKMDEVYYPRRVEEAQAGQSKADFISKTMIALKEANETCYWLRLFAAEVWTQEGIAQLQAEADELTRVLDSMHRFYQRIQA</sequence>